<evidence type="ECO:0000313" key="1">
    <source>
        <dbReference type="EMBL" id="VVE65146.1"/>
    </source>
</evidence>
<evidence type="ECO:0000313" key="2">
    <source>
        <dbReference type="Proteomes" id="UP000383122"/>
    </source>
</evidence>
<dbReference type="EMBL" id="CABPSP010000004">
    <property type="protein sequence ID" value="VVE65146.1"/>
    <property type="molecule type" value="Genomic_DNA"/>
</dbReference>
<accession>A0A5E4ZVU9</accession>
<name>A0A5E4ZVU9_9BURK</name>
<dbReference type="AlphaFoldDB" id="A0A5E4ZVU9"/>
<protein>
    <submittedName>
        <fullName evidence="1">Uncharacterized protein</fullName>
    </submittedName>
</protein>
<reference evidence="1 2" key="1">
    <citation type="submission" date="2019-08" db="EMBL/GenBank/DDBJ databases">
        <authorList>
            <person name="Peeters C."/>
        </authorList>
    </citation>
    <scope>NUCLEOTIDE SEQUENCE [LARGE SCALE GENOMIC DNA]</scope>
    <source>
        <strain evidence="1 2">LMG 31117</strain>
    </source>
</reference>
<gene>
    <name evidence="1" type="ORF">PAN31117_01772</name>
</gene>
<dbReference type="Proteomes" id="UP000383122">
    <property type="component" value="Unassembled WGS sequence"/>
</dbReference>
<organism evidence="1 2">
    <name type="scientific">Pandoraea anapnoica</name>
    <dbReference type="NCBI Taxonomy" id="2508301"/>
    <lineage>
        <taxon>Bacteria</taxon>
        <taxon>Pseudomonadati</taxon>
        <taxon>Pseudomonadota</taxon>
        <taxon>Betaproteobacteria</taxon>
        <taxon>Burkholderiales</taxon>
        <taxon>Burkholderiaceae</taxon>
        <taxon>Pandoraea</taxon>
    </lineage>
</organism>
<keyword evidence="2" id="KW-1185">Reference proteome</keyword>
<dbReference type="OrthoDB" id="9133324at2"/>
<dbReference type="RefSeq" id="WP_150737853.1">
    <property type="nucleotide sequence ID" value="NZ_CABPSP010000004.1"/>
</dbReference>
<sequence length="184" mass="20953">MPAEDPSCLSERHLLAFAKIVRCFAHYEFTIDTACCALTKCEPTCFSLLTRPLDFRARRVMLLDVLRQVGYPMDRYDRISACLMVPFTYSMLLHDILHSRWVRHSEGGGIQPAWIFDLAPSVEPHRDWCDECVEEPLPRSADDHAYSLDQLETVARRLSAEHRALVAYLMEIGLLPASSNAAID</sequence>
<proteinExistence type="predicted"/>